<evidence type="ECO:0000313" key="3">
    <source>
        <dbReference type="Proteomes" id="UP000075714"/>
    </source>
</evidence>
<accession>A0A150GLE2</accession>
<comment type="caution">
    <text evidence="2">The sequence shown here is derived from an EMBL/GenBank/DDBJ whole genome shotgun (WGS) entry which is preliminary data.</text>
</comment>
<feature type="compositionally biased region" description="Low complexity" evidence="1">
    <location>
        <begin position="59"/>
        <end position="78"/>
    </location>
</feature>
<dbReference type="AlphaFoldDB" id="A0A150GLE2"/>
<proteinExistence type="predicted"/>
<keyword evidence="3" id="KW-1185">Reference proteome</keyword>
<feature type="compositionally biased region" description="Gly residues" evidence="1">
    <location>
        <begin position="39"/>
        <end position="58"/>
    </location>
</feature>
<sequence length="84" mass="8407">MTPSEVVKWDQKVARLEAQIMAEKEARRHYEEQLKKLQGSGGGPAGGGGSGGQAGGAAAGAAAAGRGERPAGAPLAPARPVAFR</sequence>
<dbReference type="Proteomes" id="UP000075714">
    <property type="component" value="Unassembled WGS sequence"/>
</dbReference>
<organism evidence="2 3">
    <name type="scientific">Gonium pectorale</name>
    <name type="common">Green alga</name>
    <dbReference type="NCBI Taxonomy" id="33097"/>
    <lineage>
        <taxon>Eukaryota</taxon>
        <taxon>Viridiplantae</taxon>
        <taxon>Chlorophyta</taxon>
        <taxon>core chlorophytes</taxon>
        <taxon>Chlorophyceae</taxon>
        <taxon>CS clade</taxon>
        <taxon>Chlamydomonadales</taxon>
        <taxon>Volvocaceae</taxon>
        <taxon>Gonium</taxon>
    </lineage>
</organism>
<evidence type="ECO:0000313" key="2">
    <source>
        <dbReference type="EMBL" id="KXZ50555.1"/>
    </source>
</evidence>
<dbReference type="OrthoDB" id="549294at2759"/>
<protein>
    <submittedName>
        <fullName evidence="2">Uncharacterized protein</fullName>
    </submittedName>
</protein>
<gene>
    <name evidence="2" type="ORF">GPECTOR_16g730</name>
</gene>
<reference evidence="3" key="1">
    <citation type="journal article" date="2016" name="Nat. Commun.">
        <title>The Gonium pectorale genome demonstrates co-option of cell cycle regulation during the evolution of multicellularity.</title>
        <authorList>
            <person name="Hanschen E.R."/>
            <person name="Marriage T.N."/>
            <person name="Ferris P.J."/>
            <person name="Hamaji T."/>
            <person name="Toyoda A."/>
            <person name="Fujiyama A."/>
            <person name="Neme R."/>
            <person name="Noguchi H."/>
            <person name="Minakuchi Y."/>
            <person name="Suzuki M."/>
            <person name="Kawai-Toyooka H."/>
            <person name="Smith D.R."/>
            <person name="Sparks H."/>
            <person name="Anderson J."/>
            <person name="Bakaric R."/>
            <person name="Luria V."/>
            <person name="Karger A."/>
            <person name="Kirschner M.W."/>
            <person name="Durand P.M."/>
            <person name="Michod R.E."/>
            <person name="Nozaki H."/>
            <person name="Olson B.J."/>
        </authorList>
    </citation>
    <scope>NUCLEOTIDE SEQUENCE [LARGE SCALE GENOMIC DNA]</scope>
    <source>
        <strain evidence="3">NIES-2863</strain>
    </source>
</reference>
<feature type="region of interest" description="Disordered" evidence="1">
    <location>
        <begin position="31"/>
        <end position="84"/>
    </location>
</feature>
<name>A0A150GLE2_GONPE</name>
<evidence type="ECO:0000256" key="1">
    <source>
        <dbReference type="SAM" id="MobiDB-lite"/>
    </source>
</evidence>
<dbReference type="EMBL" id="LSYV01000017">
    <property type="protein sequence ID" value="KXZ50555.1"/>
    <property type="molecule type" value="Genomic_DNA"/>
</dbReference>